<comment type="caution">
    <text evidence="2">The sequence shown here is derived from an EMBL/GenBank/DDBJ whole genome shotgun (WGS) entry which is preliminary data.</text>
</comment>
<dbReference type="Proteomes" id="UP000618591">
    <property type="component" value="Unassembled WGS sequence"/>
</dbReference>
<evidence type="ECO:0000256" key="1">
    <source>
        <dbReference type="SAM" id="Phobius"/>
    </source>
</evidence>
<keyword evidence="1" id="KW-1133">Transmembrane helix</keyword>
<feature type="transmembrane region" description="Helical" evidence="1">
    <location>
        <begin position="222"/>
        <end position="239"/>
    </location>
</feature>
<keyword evidence="3" id="KW-1185">Reference proteome</keyword>
<reference evidence="3" key="1">
    <citation type="journal article" date="2019" name="Int. J. Syst. Evol. Microbiol.">
        <title>The Global Catalogue of Microorganisms (GCM) 10K type strain sequencing project: providing services to taxonomists for standard genome sequencing and annotation.</title>
        <authorList>
            <consortium name="The Broad Institute Genomics Platform"/>
            <consortium name="The Broad Institute Genome Sequencing Center for Infectious Disease"/>
            <person name="Wu L."/>
            <person name="Ma J."/>
        </authorList>
    </citation>
    <scope>NUCLEOTIDE SEQUENCE [LARGE SCALE GENOMIC DNA]</scope>
    <source>
        <strain evidence="3">CGMCC 1.10106</strain>
    </source>
</reference>
<protein>
    <submittedName>
        <fullName evidence="2">Uncharacterized protein</fullName>
    </submittedName>
</protein>
<organism evidence="2 3">
    <name type="scientific">Sphingomonas psychrolutea</name>
    <dbReference type="NCBI Taxonomy" id="1259676"/>
    <lineage>
        <taxon>Bacteria</taxon>
        <taxon>Pseudomonadati</taxon>
        <taxon>Pseudomonadota</taxon>
        <taxon>Alphaproteobacteria</taxon>
        <taxon>Sphingomonadales</taxon>
        <taxon>Sphingomonadaceae</taxon>
        <taxon>Sphingomonas</taxon>
    </lineage>
</organism>
<sequence>MTHRLPLLATTALLLTAAAPDPVPPPAPLRLVETISPQGLQEVSPGAIVSTAVINKPDSVILAGDIVLDYKGEQRTFARGSVIQAGGPTGVAGVPDAIFCEAVHEASIGKVLTGQLAFGVVGALRPTHLNTRYCLFDADKDSKFDHAFLVGAKGEGRAPFAIPPVEYGTIEGRRLADDSVARLRYVGPAGTPDMIAFDLEAFAIGKLRDVPHARTFISVTKLPAYAIIGVAVVTVLTYDPKTRVATIRMDHDLAPGQIVLPELARAY</sequence>
<keyword evidence="1" id="KW-0812">Transmembrane</keyword>
<evidence type="ECO:0000313" key="2">
    <source>
        <dbReference type="EMBL" id="GGA59266.1"/>
    </source>
</evidence>
<dbReference type="RefSeq" id="WP_188449266.1">
    <property type="nucleotide sequence ID" value="NZ_BMDW01000025.1"/>
</dbReference>
<evidence type="ECO:0000313" key="3">
    <source>
        <dbReference type="Proteomes" id="UP000618591"/>
    </source>
</evidence>
<name>A0ABQ1H6A0_9SPHN</name>
<gene>
    <name evidence="2" type="ORF">GCM10011395_31950</name>
</gene>
<proteinExistence type="predicted"/>
<dbReference type="EMBL" id="BMDW01000025">
    <property type="protein sequence ID" value="GGA59266.1"/>
    <property type="molecule type" value="Genomic_DNA"/>
</dbReference>
<accession>A0ABQ1H6A0</accession>
<keyword evidence="1" id="KW-0472">Membrane</keyword>